<dbReference type="GO" id="GO:0003677">
    <property type="term" value="F:DNA binding"/>
    <property type="evidence" value="ECO:0007669"/>
    <property type="project" value="UniProtKB-KW"/>
</dbReference>
<dbReference type="InterPro" id="IPR009057">
    <property type="entry name" value="Homeodomain-like_sf"/>
</dbReference>
<dbReference type="InterPro" id="IPR046955">
    <property type="entry name" value="PHR1-like"/>
</dbReference>
<dbReference type="PANTHER" id="PTHR31499">
    <property type="entry name" value="MYB FAMILY TRANSCRIPTION FACTOR PHL11"/>
    <property type="match status" value="1"/>
</dbReference>
<evidence type="ECO:0000256" key="1">
    <source>
        <dbReference type="ARBA" id="ARBA00023015"/>
    </source>
</evidence>
<feature type="region of interest" description="Disordered" evidence="5">
    <location>
        <begin position="106"/>
        <end position="135"/>
    </location>
</feature>
<evidence type="ECO:0000259" key="6">
    <source>
        <dbReference type="PROSITE" id="PS51294"/>
    </source>
</evidence>
<sequence>MIFTVVLYPSNPARNGGQKIQAKLANYKDLRLQSFLQMQGEKENCQEVSVLPAACTCDASKLDSAFTVMNAKKIKLHDHHYASQMCDPQLFQGAAAGLSFDPGFMSSMPQQNGGAGSWPQEEYSPTQRKSIDPPLLRDDSVRTYYVPPQHRSAAKVRPALKLPLQQQEQVHGMYSNASTGRLLGGEPQNHSFSPHVAASTLLPAMESPSIQSSMENPLSRSCSMGAPTTHLASVATVSGQVAPSKTRIRWTQDLHERFVECVNQLGGADKATPKGILKLMNSEGLTIYHIKSHLQKYRIAKYMPASSEDPEKSAAEDRRARQEAAEDFRGPAESEQIVLEPQEKLQGAGAEFAGASQHEEDSFDDVQLLSVASSGYNDAVFPSKIS</sequence>
<evidence type="ECO:0000256" key="5">
    <source>
        <dbReference type="SAM" id="MobiDB-lite"/>
    </source>
</evidence>
<dbReference type="Gene3D" id="1.10.10.60">
    <property type="entry name" value="Homeodomain-like"/>
    <property type="match status" value="1"/>
</dbReference>
<dbReference type="PROSITE" id="PS51294">
    <property type="entry name" value="HTH_MYB"/>
    <property type="match status" value="1"/>
</dbReference>
<dbReference type="AlphaFoldDB" id="A0AAV5CU00"/>
<protein>
    <recommendedName>
        <fullName evidence="6">HTH myb-type domain-containing protein</fullName>
    </recommendedName>
</protein>
<dbReference type="Proteomes" id="UP001054889">
    <property type="component" value="Unassembled WGS sequence"/>
</dbReference>
<dbReference type="PANTHER" id="PTHR31499:SF80">
    <property type="entry name" value="HTH MYB-TYPE DOMAIN-CONTAINING PROTEIN"/>
    <property type="match status" value="1"/>
</dbReference>
<gene>
    <name evidence="7" type="primary">ga18683</name>
    <name evidence="7" type="ORF">PR202_ga18683</name>
</gene>
<reference evidence="7" key="1">
    <citation type="journal article" date="2018" name="DNA Res.">
        <title>Multiple hybrid de novo genome assembly of finger millet, an orphan allotetraploid crop.</title>
        <authorList>
            <person name="Hatakeyama M."/>
            <person name="Aluri S."/>
            <person name="Balachadran M.T."/>
            <person name="Sivarajan S.R."/>
            <person name="Patrignani A."/>
            <person name="Gruter S."/>
            <person name="Poveda L."/>
            <person name="Shimizu-Inatsugi R."/>
            <person name="Baeten J."/>
            <person name="Francoijs K.J."/>
            <person name="Nataraja K.N."/>
            <person name="Reddy Y.A.N."/>
            <person name="Phadnis S."/>
            <person name="Ravikumar R.L."/>
            <person name="Schlapbach R."/>
            <person name="Sreeman S.M."/>
            <person name="Shimizu K.K."/>
        </authorList>
    </citation>
    <scope>NUCLEOTIDE SEQUENCE</scope>
</reference>
<dbReference type="FunFam" id="1.10.10.60:FF:000002">
    <property type="entry name" value="Myb family transcription factor"/>
    <property type="match status" value="1"/>
</dbReference>
<dbReference type="EMBL" id="BQKI01000009">
    <property type="protein sequence ID" value="GJN01417.1"/>
    <property type="molecule type" value="Genomic_DNA"/>
</dbReference>
<dbReference type="InterPro" id="IPR006447">
    <property type="entry name" value="Myb_dom_plants"/>
</dbReference>
<reference evidence="7" key="2">
    <citation type="submission" date="2021-12" db="EMBL/GenBank/DDBJ databases">
        <title>Resequencing data analysis of finger millet.</title>
        <authorList>
            <person name="Hatakeyama M."/>
            <person name="Aluri S."/>
            <person name="Balachadran M.T."/>
            <person name="Sivarajan S.R."/>
            <person name="Poveda L."/>
            <person name="Shimizu-Inatsugi R."/>
            <person name="Schlapbach R."/>
            <person name="Sreeman S.M."/>
            <person name="Shimizu K.K."/>
        </authorList>
    </citation>
    <scope>NUCLEOTIDE SEQUENCE</scope>
</reference>
<name>A0AAV5CU00_ELECO</name>
<comment type="caution">
    <text evidence="7">The sequence shown here is derived from an EMBL/GenBank/DDBJ whole genome shotgun (WGS) entry which is preliminary data.</text>
</comment>
<proteinExistence type="predicted"/>
<evidence type="ECO:0000256" key="3">
    <source>
        <dbReference type="ARBA" id="ARBA00023163"/>
    </source>
</evidence>
<dbReference type="Pfam" id="PF00249">
    <property type="entry name" value="Myb_DNA-binding"/>
    <property type="match status" value="1"/>
</dbReference>
<dbReference type="InterPro" id="IPR017930">
    <property type="entry name" value="Myb_dom"/>
</dbReference>
<dbReference type="NCBIfam" id="TIGR01557">
    <property type="entry name" value="myb_SHAQKYF"/>
    <property type="match status" value="1"/>
</dbReference>
<keyword evidence="1" id="KW-0805">Transcription regulation</keyword>
<feature type="domain" description="HTH myb-type" evidence="6">
    <location>
        <begin position="242"/>
        <end position="302"/>
    </location>
</feature>
<organism evidence="7 8">
    <name type="scientific">Eleusine coracana subsp. coracana</name>
    <dbReference type="NCBI Taxonomy" id="191504"/>
    <lineage>
        <taxon>Eukaryota</taxon>
        <taxon>Viridiplantae</taxon>
        <taxon>Streptophyta</taxon>
        <taxon>Embryophyta</taxon>
        <taxon>Tracheophyta</taxon>
        <taxon>Spermatophyta</taxon>
        <taxon>Magnoliopsida</taxon>
        <taxon>Liliopsida</taxon>
        <taxon>Poales</taxon>
        <taxon>Poaceae</taxon>
        <taxon>PACMAD clade</taxon>
        <taxon>Chloridoideae</taxon>
        <taxon>Cynodonteae</taxon>
        <taxon>Eleusininae</taxon>
        <taxon>Eleusine</taxon>
    </lineage>
</organism>
<accession>A0AAV5CU00</accession>
<evidence type="ECO:0000313" key="7">
    <source>
        <dbReference type="EMBL" id="GJN01417.1"/>
    </source>
</evidence>
<dbReference type="InterPro" id="IPR001005">
    <property type="entry name" value="SANT/Myb"/>
</dbReference>
<feature type="region of interest" description="Disordered" evidence="5">
    <location>
        <begin position="304"/>
        <end position="359"/>
    </location>
</feature>
<keyword evidence="4" id="KW-0539">Nucleus</keyword>
<dbReference type="GO" id="GO:0003700">
    <property type="term" value="F:DNA-binding transcription factor activity"/>
    <property type="evidence" value="ECO:0007669"/>
    <property type="project" value="InterPro"/>
</dbReference>
<keyword evidence="3" id="KW-0804">Transcription</keyword>
<keyword evidence="2" id="KW-0238">DNA-binding</keyword>
<feature type="compositionally biased region" description="Basic and acidic residues" evidence="5">
    <location>
        <begin position="309"/>
        <end position="332"/>
    </location>
</feature>
<evidence type="ECO:0000256" key="4">
    <source>
        <dbReference type="ARBA" id="ARBA00023242"/>
    </source>
</evidence>
<keyword evidence="8" id="KW-1185">Reference proteome</keyword>
<evidence type="ECO:0000256" key="2">
    <source>
        <dbReference type="ARBA" id="ARBA00023125"/>
    </source>
</evidence>
<evidence type="ECO:0000313" key="8">
    <source>
        <dbReference type="Proteomes" id="UP001054889"/>
    </source>
</evidence>
<dbReference type="SUPFAM" id="SSF46689">
    <property type="entry name" value="Homeodomain-like"/>
    <property type="match status" value="1"/>
</dbReference>